<protein>
    <recommendedName>
        <fullName evidence="1">Plasmid pRiA4b Orf3-like domain-containing protein</fullName>
    </recommendedName>
</protein>
<evidence type="ECO:0000313" key="2">
    <source>
        <dbReference type="EMBL" id="MBC8573005.1"/>
    </source>
</evidence>
<dbReference type="Gene3D" id="3.10.290.30">
    <property type="entry name" value="MM3350-like"/>
    <property type="match status" value="2"/>
</dbReference>
<dbReference type="Proteomes" id="UP000657421">
    <property type="component" value="Unassembled WGS sequence"/>
</dbReference>
<accession>A0ABR7N9C8</accession>
<sequence length="390" mass="45572">MQVKDDRSKCKAQVLKLHLELDLKCISEEEVQILKKYGSMKKSISRDILVPADITLHALNYAILRMFGWQNGHLHNYSLPEKVFKELTENSFQTWAGMAGVYFRFPTENYEDIYWDDDYREGQSIRSWMKKKYTGPYRYKGYGEHYLMNQMEVQDMFAGWQEITVREFAFGAKKQPEPYQVRLSDATIDQVTDAFADIFCEELIERLPLAEILLPKKKEVDYAQVRDNVSNQLSKTDIESAISEYMHTRFKSEKQKKEFLMKYDIPVSPITEQLIYSYDFGDGWKVFINCENVYTRNGDSDWKDSKGENVDVLEGDLEKVIAKYSPVCIEKDGIELVDDVGGIYGFCRMLQTIYETDTGIEEDREERESMLGWADMMGWTGRKIGLKQTL</sequence>
<dbReference type="Pfam" id="PF07929">
    <property type="entry name" value="PRiA4_ORF3"/>
    <property type="match status" value="1"/>
</dbReference>
<comment type="caution">
    <text evidence="2">The sequence shown here is derived from an EMBL/GenBank/DDBJ whole genome shotgun (WGS) entry which is preliminary data.</text>
</comment>
<dbReference type="InterPro" id="IPR012912">
    <property type="entry name" value="Plasmid_pRiA4b_Orf3-like"/>
</dbReference>
<dbReference type="PANTHER" id="PTHR41878:SF1">
    <property type="entry name" value="TNPR PROTEIN"/>
    <property type="match status" value="1"/>
</dbReference>
<dbReference type="RefSeq" id="WP_249308035.1">
    <property type="nucleotide sequence ID" value="NZ_JACRSZ010000007.1"/>
</dbReference>
<feature type="domain" description="Plasmid pRiA4b Orf3-like" evidence="1">
    <location>
        <begin position="40"/>
        <end position="91"/>
    </location>
</feature>
<dbReference type="SUPFAM" id="SSF159941">
    <property type="entry name" value="MM3350-like"/>
    <property type="match status" value="2"/>
</dbReference>
<name>A0ABR7N9C8_9FIRM</name>
<proteinExistence type="predicted"/>
<keyword evidence="3" id="KW-1185">Reference proteome</keyword>
<gene>
    <name evidence="2" type="ORF">H8716_07915</name>
</gene>
<dbReference type="EMBL" id="JACRSZ010000007">
    <property type="protein sequence ID" value="MBC8573005.1"/>
    <property type="molecule type" value="Genomic_DNA"/>
</dbReference>
<organism evidence="2 3">
    <name type="scientific">Jingyaoa shaoxingensis</name>
    <dbReference type="NCBI Taxonomy" id="2763671"/>
    <lineage>
        <taxon>Bacteria</taxon>
        <taxon>Bacillati</taxon>
        <taxon>Bacillota</taxon>
        <taxon>Clostridia</taxon>
        <taxon>Lachnospirales</taxon>
        <taxon>Lachnospiraceae</taxon>
        <taxon>Jingyaoa</taxon>
    </lineage>
</organism>
<evidence type="ECO:0000313" key="3">
    <source>
        <dbReference type="Proteomes" id="UP000657421"/>
    </source>
</evidence>
<dbReference type="PANTHER" id="PTHR41878">
    <property type="entry name" value="LEXA REPRESSOR-RELATED"/>
    <property type="match status" value="1"/>
</dbReference>
<dbReference type="InterPro" id="IPR024047">
    <property type="entry name" value="MM3350-like_sf"/>
</dbReference>
<evidence type="ECO:0000259" key="1">
    <source>
        <dbReference type="Pfam" id="PF07929"/>
    </source>
</evidence>
<reference evidence="2 3" key="1">
    <citation type="submission" date="2020-08" db="EMBL/GenBank/DDBJ databases">
        <title>Genome public.</title>
        <authorList>
            <person name="Liu C."/>
            <person name="Sun Q."/>
        </authorList>
    </citation>
    <scope>NUCLEOTIDE SEQUENCE [LARGE SCALE GENOMIC DNA]</scope>
    <source>
        <strain evidence="2 3">NSJ-46</strain>
    </source>
</reference>